<dbReference type="EMBL" id="LBXL01000009">
    <property type="protein sequence ID" value="KKR30274.1"/>
    <property type="molecule type" value="Genomic_DNA"/>
</dbReference>
<protein>
    <submittedName>
        <fullName evidence="1">Uncharacterized protein</fullName>
    </submittedName>
</protein>
<gene>
    <name evidence="1" type="ORF">UT61_C0009G0007</name>
</gene>
<evidence type="ECO:0000313" key="2">
    <source>
        <dbReference type="Proteomes" id="UP000034793"/>
    </source>
</evidence>
<dbReference type="Proteomes" id="UP000034793">
    <property type="component" value="Unassembled WGS sequence"/>
</dbReference>
<accession>A0A0G0PQ44</accession>
<dbReference type="AlphaFoldDB" id="A0A0G0PQ44"/>
<name>A0A0G0PQ44_9BACT</name>
<organism evidence="1 2">
    <name type="scientific">Candidatus Woesebacteria bacterium GW2011_GWA1_39_8</name>
    <dbReference type="NCBI Taxonomy" id="1618552"/>
    <lineage>
        <taxon>Bacteria</taxon>
        <taxon>Candidatus Woeseibacteriota</taxon>
    </lineage>
</organism>
<proteinExistence type="predicted"/>
<comment type="caution">
    <text evidence="1">The sequence shown here is derived from an EMBL/GenBank/DDBJ whole genome shotgun (WGS) entry which is preliminary data.</text>
</comment>
<reference evidence="1 2" key="1">
    <citation type="journal article" date="2015" name="Nature">
        <title>rRNA introns, odd ribosomes, and small enigmatic genomes across a large radiation of phyla.</title>
        <authorList>
            <person name="Brown C.T."/>
            <person name="Hug L.A."/>
            <person name="Thomas B.C."/>
            <person name="Sharon I."/>
            <person name="Castelle C.J."/>
            <person name="Singh A."/>
            <person name="Wilkins M.J."/>
            <person name="Williams K.H."/>
            <person name="Banfield J.F."/>
        </authorList>
    </citation>
    <scope>NUCLEOTIDE SEQUENCE [LARGE SCALE GENOMIC DNA]</scope>
</reference>
<sequence>MIYFNQITMLKNVIAPIQAWLISQGRCVADGQPLDKGKKEKRKDGTFKIVHSCGRIYIYDSKTKKYRRALLEEV</sequence>
<evidence type="ECO:0000313" key="1">
    <source>
        <dbReference type="EMBL" id="KKR30274.1"/>
    </source>
</evidence>